<dbReference type="Proteomes" id="UP001215712">
    <property type="component" value="Unassembled WGS sequence"/>
</dbReference>
<dbReference type="PANTHER" id="PTHR19211:SF135">
    <property type="entry name" value="ATPASE, PUTATIVE (AFU_ORTHOLOGUE AFUA_1G16440)-RELATED"/>
    <property type="match status" value="1"/>
</dbReference>
<dbReference type="GO" id="GO:0005524">
    <property type="term" value="F:ATP binding"/>
    <property type="evidence" value="ECO:0007669"/>
    <property type="project" value="UniProtKB-KW"/>
</dbReference>
<feature type="domain" description="ABC transporter" evidence="6">
    <location>
        <begin position="49"/>
        <end position="381"/>
    </location>
</feature>
<dbReference type="InterPro" id="IPR003593">
    <property type="entry name" value="AAA+_ATPase"/>
</dbReference>
<keyword evidence="3" id="KW-0547">Nucleotide-binding</keyword>
<evidence type="ECO:0000256" key="3">
    <source>
        <dbReference type="ARBA" id="ARBA00022741"/>
    </source>
</evidence>
<accession>A0AAD6HC89</accession>
<dbReference type="Gene3D" id="3.40.50.300">
    <property type="entry name" value="P-loop containing nucleotide triphosphate hydrolases"/>
    <property type="match status" value="3"/>
</dbReference>
<sequence>MLSAPTILATCKQTRFHLLDDNPTPEIDVEGLSITVTSAAPEAVDDSKLKAKGKGKAKAAGRELISDGHLRLKGGTHYGLLGRNGTGKSTLLRAMAEKLIPGIPHPTRIAILQQTDDQDESGSTYGLKLEKTALESVLSSDETRNEAVRLVDVLSKSFETEDPLEPVRAIRKIRHEQAGKKLFLAQKNANLKSGARGLQARKDLKAAEAKLESTEELLSQGSDAIDAEAVQTDTQDAVEMLQTLQAQLEDLNLADMEKEARRVLLGLGFKEDTLGKQVSTLSGGWRMRCMLAAVLIQKPDIMILDEPTNFLDLLGVVWLENYLQQLRDTSPTTILLVSHDRDFVNAVCEEIVILKDQKLNYFRGNLAAYEQDFEEQKLYLGRMKEAQERQIAHMEASIRENMKIGKKTNDDNKLRQAKSRQKKVDDRMGLQVSANGGRFKLNRDLVGYHLSSRAEIEVPTDERGATMTLPDATELRFPGPLVSLEGISFRYKKDDRVILDDINLVVHMGDRVGIMGLNGSGKTTLIRVLTGQLVPSKGKVTTHSRLKLGYYGQHSVEELQERGRGEPGLTALSLLMTEAGDSLNEGAVRGLLSSMGLQGRIASDVPVGKLSGGQLVRLALARIVWSAPQLLILDEITTHLDFHTVTALAAALSSFNGAIILVSHDRFLIRAVIEGKRDTEHKLDDDFEGVEEEEEESPVRRRAVFVVKAGKFNEQPNGVEQFEHSLVKRVHKMLSQ</sequence>
<dbReference type="PROSITE" id="PS50893">
    <property type="entry name" value="ABC_TRANSPORTER_2"/>
    <property type="match status" value="2"/>
</dbReference>
<dbReference type="GO" id="GO:0016887">
    <property type="term" value="F:ATP hydrolysis activity"/>
    <property type="evidence" value="ECO:0007669"/>
    <property type="project" value="InterPro"/>
</dbReference>
<evidence type="ECO:0000256" key="2">
    <source>
        <dbReference type="ARBA" id="ARBA00022737"/>
    </source>
</evidence>
<dbReference type="InterPro" id="IPR032781">
    <property type="entry name" value="ABC_tran_Xtn"/>
</dbReference>
<evidence type="ECO:0000256" key="1">
    <source>
        <dbReference type="ARBA" id="ARBA00004141"/>
    </source>
</evidence>
<dbReference type="CDD" id="cd03221">
    <property type="entry name" value="ABCF_EF-3"/>
    <property type="match status" value="1"/>
</dbReference>
<keyword evidence="5" id="KW-0175">Coiled coil</keyword>
<dbReference type="InterPro" id="IPR027417">
    <property type="entry name" value="P-loop_NTPase"/>
</dbReference>
<dbReference type="PANTHER" id="PTHR19211">
    <property type="entry name" value="ATP-BINDING TRANSPORT PROTEIN-RELATED"/>
    <property type="match status" value="1"/>
</dbReference>
<dbReference type="SMART" id="SM00382">
    <property type="entry name" value="AAA"/>
    <property type="match status" value="2"/>
</dbReference>
<keyword evidence="2" id="KW-0677">Repeat</keyword>
<protein>
    <recommendedName>
        <fullName evidence="6">ABC transporter domain-containing protein</fullName>
    </recommendedName>
</protein>
<dbReference type="Pfam" id="PF00005">
    <property type="entry name" value="ABC_tran"/>
    <property type="match status" value="2"/>
</dbReference>
<name>A0AAD6HC89_9EURO</name>
<reference evidence="7" key="1">
    <citation type="journal article" date="2023" name="IMA Fungus">
        <title>Comparative genomic study of the Penicillium genus elucidates a diverse pangenome and 15 lateral gene transfer events.</title>
        <authorList>
            <person name="Petersen C."/>
            <person name="Sorensen T."/>
            <person name="Nielsen M.R."/>
            <person name="Sondergaard T.E."/>
            <person name="Sorensen J.L."/>
            <person name="Fitzpatrick D.A."/>
            <person name="Frisvad J.C."/>
            <person name="Nielsen K.L."/>
        </authorList>
    </citation>
    <scope>NUCLEOTIDE SEQUENCE</scope>
    <source>
        <strain evidence="7">IBT 17514</strain>
    </source>
</reference>
<dbReference type="PROSITE" id="PS00211">
    <property type="entry name" value="ABC_TRANSPORTER_1"/>
    <property type="match status" value="1"/>
</dbReference>
<evidence type="ECO:0000256" key="5">
    <source>
        <dbReference type="SAM" id="Coils"/>
    </source>
</evidence>
<dbReference type="Pfam" id="PF12848">
    <property type="entry name" value="ABC_tran_Xtn"/>
    <property type="match status" value="1"/>
</dbReference>
<dbReference type="AlphaFoldDB" id="A0AAD6HC89"/>
<dbReference type="EMBL" id="JAQJAN010000020">
    <property type="protein sequence ID" value="KAJ5704203.1"/>
    <property type="molecule type" value="Genomic_DNA"/>
</dbReference>
<evidence type="ECO:0000313" key="7">
    <source>
        <dbReference type="EMBL" id="KAJ5704203.1"/>
    </source>
</evidence>
<gene>
    <name evidence="7" type="ORF">N7493_011341</name>
</gene>
<dbReference type="FunFam" id="3.40.50.300:FF:000011">
    <property type="entry name" value="Putative ABC transporter ATP-binding component"/>
    <property type="match status" value="1"/>
</dbReference>
<keyword evidence="4" id="KW-0067">ATP-binding</keyword>
<comment type="caution">
    <text evidence="7">The sequence shown here is derived from an EMBL/GenBank/DDBJ whole genome shotgun (WGS) entry which is preliminary data.</text>
</comment>
<dbReference type="SUPFAM" id="SSF52540">
    <property type="entry name" value="P-loop containing nucleoside triphosphate hydrolases"/>
    <property type="match status" value="3"/>
</dbReference>
<reference evidence="7" key="2">
    <citation type="submission" date="2023-01" db="EMBL/GenBank/DDBJ databases">
        <authorList>
            <person name="Petersen C."/>
        </authorList>
    </citation>
    <scope>NUCLEOTIDE SEQUENCE</scope>
    <source>
        <strain evidence="7">IBT 17514</strain>
    </source>
</reference>
<keyword evidence="8" id="KW-1185">Reference proteome</keyword>
<dbReference type="FunFam" id="3.40.50.300:FF:003119">
    <property type="entry name" value="ABC ATPase, putative (AFU_orthologue AFUA_1G16440)"/>
    <property type="match status" value="1"/>
</dbReference>
<feature type="coiled-coil region" evidence="5">
    <location>
        <begin position="197"/>
        <end position="261"/>
    </location>
</feature>
<organism evidence="7 8">
    <name type="scientific">Penicillium malachiteum</name>
    <dbReference type="NCBI Taxonomy" id="1324776"/>
    <lineage>
        <taxon>Eukaryota</taxon>
        <taxon>Fungi</taxon>
        <taxon>Dikarya</taxon>
        <taxon>Ascomycota</taxon>
        <taxon>Pezizomycotina</taxon>
        <taxon>Eurotiomycetes</taxon>
        <taxon>Eurotiomycetidae</taxon>
        <taxon>Eurotiales</taxon>
        <taxon>Aspergillaceae</taxon>
        <taxon>Penicillium</taxon>
    </lineage>
</organism>
<feature type="domain" description="ABC transporter" evidence="6">
    <location>
        <begin position="482"/>
        <end position="707"/>
    </location>
</feature>
<comment type="subcellular location">
    <subcellularLocation>
        <location evidence="1">Membrane</location>
        <topology evidence="1">Multi-pass membrane protein</topology>
    </subcellularLocation>
</comment>
<dbReference type="GO" id="GO:0016020">
    <property type="term" value="C:membrane"/>
    <property type="evidence" value="ECO:0007669"/>
    <property type="project" value="UniProtKB-SubCell"/>
</dbReference>
<evidence type="ECO:0000259" key="6">
    <source>
        <dbReference type="PROSITE" id="PS50893"/>
    </source>
</evidence>
<evidence type="ECO:0000313" key="8">
    <source>
        <dbReference type="Proteomes" id="UP001215712"/>
    </source>
</evidence>
<evidence type="ECO:0000256" key="4">
    <source>
        <dbReference type="ARBA" id="ARBA00022840"/>
    </source>
</evidence>
<dbReference type="InterPro" id="IPR050611">
    <property type="entry name" value="ABCF"/>
</dbReference>
<dbReference type="InterPro" id="IPR017871">
    <property type="entry name" value="ABC_transporter-like_CS"/>
</dbReference>
<proteinExistence type="predicted"/>
<dbReference type="InterPro" id="IPR003439">
    <property type="entry name" value="ABC_transporter-like_ATP-bd"/>
</dbReference>